<proteinExistence type="predicted"/>
<name>A0A098G822_9GAMM</name>
<organism evidence="1 2">
    <name type="scientific">Legionella fallonii LLAP-10</name>
    <dbReference type="NCBI Taxonomy" id="1212491"/>
    <lineage>
        <taxon>Bacteria</taxon>
        <taxon>Pseudomonadati</taxon>
        <taxon>Pseudomonadota</taxon>
        <taxon>Gammaproteobacteria</taxon>
        <taxon>Legionellales</taxon>
        <taxon>Legionellaceae</taxon>
        <taxon>Legionella</taxon>
    </lineage>
</organism>
<sequence length="44" mass="5236">MIENQKKELEQNINKKRKQPTLAEINPLFQSPVLNMLYHSVKQN</sequence>
<keyword evidence="2" id="KW-1185">Reference proteome</keyword>
<dbReference type="KEGG" id="lfa:LFA_2764"/>
<dbReference type="Proteomes" id="UP000032430">
    <property type="component" value="Chromosome I"/>
</dbReference>
<reference evidence="2" key="1">
    <citation type="submission" date="2014-09" db="EMBL/GenBank/DDBJ databases">
        <authorList>
            <person name="Gomez-Valero L."/>
        </authorList>
    </citation>
    <scope>NUCLEOTIDE SEQUENCE [LARGE SCALE GENOMIC DNA]</scope>
    <source>
        <strain evidence="2">ATCC700992</strain>
    </source>
</reference>
<evidence type="ECO:0000313" key="2">
    <source>
        <dbReference type="Proteomes" id="UP000032430"/>
    </source>
</evidence>
<dbReference type="AlphaFoldDB" id="A0A098G822"/>
<dbReference type="STRING" id="1212491.LFA_2764"/>
<dbReference type="EMBL" id="LN614827">
    <property type="protein sequence ID" value="CEG58129.1"/>
    <property type="molecule type" value="Genomic_DNA"/>
</dbReference>
<gene>
    <name evidence="1" type="ORF">LFA_2764</name>
</gene>
<protein>
    <submittedName>
        <fullName evidence="1">Uncharacterized protein</fullName>
    </submittedName>
</protein>
<accession>A0A098G822</accession>
<dbReference type="HOGENOM" id="CLU_3218062_0_0_6"/>
<evidence type="ECO:0000313" key="1">
    <source>
        <dbReference type="EMBL" id="CEG58129.1"/>
    </source>
</evidence>